<dbReference type="PANTHER" id="PTHR36842:SF1">
    <property type="entry name" value="PROTEIN TOLB"/>
    <property type="match status" value="1"/>
</dbReference>
<keyword evidence="3" id="KW-0472">Membrane</keyword>
<feature type="domain" description="TonB-dependent receptor-like beta-barrel" evidence="5">
    <location>
        <begin position="394"/>
        <end position="581"/>
    </location>
</feature>
<dbReference type="AlphaFoldDB" id="A0A7C4GGP7"/>
<dbReference type="Gene3D" id="2.120.10.30">
    <property type="entry name" value="TolB, C-terminal domain"/>
    <property type="match status" value="1"/>
</dbReference>
<comment type="subcellular location">
    <subcellularLocation>
        <location evidence="1">Cell outer membrane</location>
    </subcellularLocation>
</comment>
<dbReference type="Gene3D" id="3.40.50.10070">
    <property type="entry name" value="TolB, N-terminal domain"/>
    <property type="match status" value="1"/>
</dbReference>
<dbReference type="SUPFAM" id="SSF56935">
    <property type="entry name" value="Porins"/>
    <property type="match status" value="1"/>
</dbReference>
<proteinExistence type="inferred from homology"/>
<evidence type="ECO:0000259" key="6">
    <source>
        <dbReference type="Pfam" id="PF04052"/>
    </source>
</evidence>
<evidence type="ECO:0000313" key="7">
    <source>
        <dbReference type="EMBL" id="HGK28358.1"/>
    </source>
</evidence>
<evidence type="ECO:0000256" key="3">
    <source>
        <dbReference type="ARBA" id="ARBA00023136"/>
    </source>
</evidence>
<dbReference type="SUPFAM" id="SSF52964">
    <property type="entry name" value="TolB, N-terminal domain"/>
    <property type="match status" value="1"/>
</dbReference>
<dbReference type="Gene3D" id="2.40.170.20">
    <property type="entry name" value="TonB-dependent receptor, beta-barrel domain"/>
    <property type="match status" value="1"/>
</dbReference>
<organism evidence="7">
    <name type="scientific">candidate division WOR-3 bacterium</name>
    <dbReference type="NCBI Taxonomy" id="2052148"/>
    <lineage>
        <taxon>Bacteria</taxon>
        <taxon>Bacteria division WOR-3</taxon>
    </lineage>
</organism>
<dbReference type="SUPFAM" id="SSF69304">
    <property type="entry name" value="Tricorn protease N-terminal domain"/>
    <property type="match status" value="1"/>
</dbReference>
<dbReference type="Pfam" id="PF00593">
    <property type="entry name" value="TonB_dep_Rec_b-barrel"/>
    <property type="match status" value="1"/>
</dbReference>
<name>A0A7C4GGP7_UNCW3</name>
<dbReference type="GO" id="GO:0042597">
    <property type="term" value="C:periplasmic space"/>
    <property type="evidence" value="ECO:0007669"/>
    <property type="project" value="InterPro"/>
</dbReference>
<dbReference type="InterPro" id="IPR011042">
    <property type="entry name" value="6-blade_b-propeller_TolB-like"/>
</dbReference>
<feature type="domain" description="TolB N-terminal" evidence="6">
    <location>
        <begin position="74"/>
        <end position="174"/>
    </location>
</feature>
<dbReference type="PANTHER" id="PTHR36842">
    <property type="entry name" value="PROTEIN TOLB HOMOLOG"/>
    <property type="match status" value="1"/>
</dbReference>
<dbReference type="InterPro" id="IPR011659">
    <property type="entry name" value="WD40"/>
</dbReference>
<comment type="similarity">
    <text evidence="2">Belongs to the TolB family.</text>
</comment>
<sequence length="612" mass="67870">MTGCTSFASFSLRTVPLLRPAQTSLQSSQRLLGTWCALLCVCLFCGLASAQTPQDTLPPTVSADELWLKLTFTGSRKLLDIVVAPFKVATGTPGELASRVGDIRSVFEADLRFSLYFRLEEPDSGRTFTFSTDERKPDLKGWATTGAQVLICGDLVTRRTTNHLELRLYDLQTARLIARKAYPLNDRWRWLAHEMADDAIRLLAGEDGVSRTRICFSQRLGPDTKELSVVDYDGADMTRLTGSGGLKLYPDWSPKGDRIAYCAYSSRSLNLYSLELTTRRVSTLADREGLNTTPAWSPDGRTIAASLTFNGQSELCLLDANGKNIRRLTSGRSIDISPSWSPNGRQLAFVSDRTAQLNARMWSASKAIFDRLPEAGFVHIRGRVENFQQNYQVIIDDFEPAAEGSFEIGDVDLDKERSLGMEAILRGRGTGWRLELSGFFNRFYNFIYLNPTGAEEDGLPVFEYMQDGARYWGFEAEGAFTLFESGPTRFEATALVDFVQADILGGKGPAPRIPPLRFIGGLEANGGPFGGRVELEHVTRADRVATNETETPAYTLVNASVAWRPFGDDNPTTLIASVNNILDVDARRHASFLKEFAPLPGRDFRLSARFSF</sequence>
<dbReference type="EMBL" id="DSUT01000109">
    <property type="protein sequence ID" value="HGK28358.1"/>
    <property type="molecule type" value="Genomic_DNA"/>
</dbReference>
<comment type="caution">
    <text evidence="7">The sequence shown here is derived from an EMBL/GenBank/DDBJ whole genome shotgun (WGS) entry which is preliminary data.</text>
</comment>
<dbReference type="InterPro" id="IPR000531">
    <property type="entry name" value="Beta-barrel_TonB"/>
</dbReference>
<dbReference type="InterPro" id="IPR007195">
    <property type="entry name" value="TolB_N"/>
</dbReference>
<dbReference type="Pfam" id="PF04052">
    <property type="entry name" value="TolB_N"/>
    <property type="match status" value="1"/>
</dbReference>
<dbReference type="Pfam" id="PF07676">
    <property type="entry name" value="PD40"/>
    <property type="match status" value="3"/>
</dbReference>
<dbReference type="GO" id="GO:0009279">
    <property type="term" value="C:cell outer membrane"/>
    <property type="evidence" value="ECO:0007669"/>
    <property type="project" value="UniProtKB-SubCell"/>
</dbReference>
<dbReference type="GO" id="GO:0015031">
    <property type="term" value="P:protein transport"/>
    <property type="evidence" value="ECO:0007669"/>
    <property type="project" value="InterPro"/>
</dbReference>
<evidence type="ECO:0000256" key="1">
    <source>
        <dbReference type="ARBA" id="ARBA00004442"/>
    </source>
</evidence>
<protein>
    <submittedName>
        <fullName evidence="7">TonB-dependent receptor</fullName>
    </submittedName>
</protein>
<evidence type="ECO:0000259" key="5">
    <source>
        <dbReference type="Pfam" id="PF00593"/>
    </source>
</evidence>
<evidence type="ECO:0000256" key="4">
    <source>
        <dbReference type="ARBA" id="ARBA00023237"/>
    </source>
</evidence>
<keyword evidence="4" id="KW-0998">Cell outer membrane</keyword>
<gene>
    <name evidence="7" type="ORF">ENS41_05325</name>
</gene>
<evidence type="ECO:0000256" key="2">
    <source>
        <dbReference type="ARBA" id="ARBA00009820"/>
    </source>
</evidence>
<dbReference type="InterPro" id="IPR036942">
    <property type="entry name" value="Beta-barrel_TonB_sf"/>
</dbReference>
<keyword evidence="7" id="KW-0675">Receptor</keyword>
<reference evidence="7" key="1">
    <citation type="journal article" date="2020" name="mSystems">
        <title>Genome- and Community-Level Interaction Insights into Carbon Utilization and Element Cycling Functions of Hydrothermarchaeota in Hydrothermal Sediment.</title>
        <authorList>
            <person name="Zhou Z."/>
            <person name="Liu Y."/>
            <person name="Xu W."/>
            <person name="Pan J."/>
            <person name="Luo Z.H."/>
            <person name="Li M."/>
        </authorList>
    </citation>
    <scope>NUCLEOTIDE SEQUENCE [LARGE SCALE GENOMIC DNA]</scope>
    <source>
        <strain evidence="7">SpSt-488</strain>
    </source>
</reference>
<accession>A0A7C4GGP7</accession>